<evidence type="ECO:0000256" key="1">
    <source>
        <dbReference type="SAM" id="Phobius"/>
    </source>
</evidence>
<dbReference type="InterPro" id="IPR027954">
    <property type="entry name" value="Transcobalamin-like_C"/>
</dbReference>
<keyword evidence="4" id="KW-1185">Reference proteome</keyword>
<protein>
    <recommendedName>
        <fullName evidence="2">Transcobalamin-like C-terminal domain-containing protein</fullName>
    </recommendedName>
</protein>
<dbReference type="Pfam" id="PF14478">
    <property type="entry name" value="DUF4430"/>
    <property type="match status" value="1"/>
</dbReference>
<reference evidence="3" key="1">
    <citation type="submission" date="2010-02" db="EMBL/GenBank/DDBJ databases">
        <title>Complete sequence of Aciduliprofundum boonei T469.</title>
        <authorList>
            <consortium name="US DOE Joint Genome Institute"/>
            <person name="Lucas S."/>
            <person name="Copeland A."/>
            <person name="Lapidus A."/>
            <person name="Cheng J.-F."/>
            <person name="Bruce D."/>
            <person name="Goodwin L."/>
            <person name="Pitluck S."/>
            <person name="Saunders E."/>
            <person name="Detter J.C."/>
            <person name="Han C."/>
            <person name="Tapia R."/>
            <person name="Land M."/>
            <person name="Hauser L."/>
            <person name="Kyrpides N."/>
            <person name="Mikhailova N."/>
            <person name="Flores G."/>
            <person name="Reysenbach A.-L."/>
            <person name="Woyke T."/>
        </authorList>
    </citation>
    <scope>NUCLEOTIDE SEQUENCE</scope>
    <source>
        <strain evidence="3">T469</strain>
    </source>
</reference>
<sequence length="294" mass="33907">MQRRLKGGIIAFIAILLIVMILLYPQIPQNQAPQMPQNNTKIIISLYFGEKIIEEKNVKPGENVIDTLEKIANVSTAYNGKFVTGINGIRQNGTFFWFYYVNGILANVGASLYKIHPGDVIRWDFHRWKSNSINYAEIADFPEPFWHGYNGMVYNTTIVYQNRYFKYAKELSSYFEKFGINSILTENITTEELQNNNVIVIGYESSICDYLNSIHTKLGWDYYVKDGNIMAGERVYQGSFIQISQSPFNPKGLNSCENVIMWIYATDENYLSVSIENLLSGNITLFWYFNGERI</sequence>
<dbReference type="HOGENOM" id="CLU_965052_0_0_2"/>
<dbReference type="RefSeq" id="WP_012997374.1">
    <property type="nucleotide sequence ID" value="NC_013926.1"/>
</dbReference>
<dbReference type="GeneID" id="8828206"/>
<dbReference type="Proteomes" id="UP000001400">
    <property type="component" value="Chromosome"/>
</dbReference>
<evidence type="ECO:0000259" key="2">
    <source>
        <dbReference type="Pfam" id="PF14478"/>
    </source>
</evidence>
<feature type="domain" description="Transcobalamin-like C-terminal" evidence="2">
    <location>
        <begin position="61"/>
        <end position="126"/>
    </location>
</feature>
<name>D3TAC3_ACIB4</name>
<dbReference type="KEGG" id="abi:Aboo_1244"/>
<keyword evidence="1" id="KW-1133">Transmembrane helix</keyword>
<evidence type="ECO:0000313" key="4">
    <source>
        <dbReference type="Proteomes" id="UP000001400"/>
    </source>
</evidence>
<proteinExistence type="predicted"/>
<accession>D3TAC3</accession>
<dbReference type="EMBL" id="CP001941">
    <property type="protein sequence ID" value="ADD09052.1"/>
    <property type="molecule type" value="Genomic_DNA"/>
</dbReference>
<gene>
    <name evidence="3" type="ordered locus">Aboo_1244</name>
</gene>
<keyword evidence="1" id="KW-0812">Transmembrane</keyword>
<organism evidence="3 4">
    <name type="scientific">Aciduliprofundum boonei (strain DSM 19572 / T469)</name>
    <dbReference type="NCBI Taxonomy" id="439481"/>
    <lineage>
        <taxon>Archaea</taxon>
        <taxon>Methanobacteriati</taxon>
        <taxon>Thermoplasmatota</taxon>
        <taxon>DHVE2 group</taxon>
        <taxon>Candidatus Aciduliprofundum</taxon>
    </lineage>
</organism>
<dbReference type="AlphaFoldDB" id="D3TAC3"/>
<evidence type="ECO:0000313" key="3">
    <source>
        <dbReference type="EMBL" id="ADD09052.1"/>
    </source>
</evidence>
<dbReference type="Gene3D" id="2.170.130.30">
    <property type="match status" value="1"/>
</dbReference>
<feature type="transmembrane region" description="Helical" evidence="1">
    <location>
        <begin position="7"/>
        <end position="27"/>
    </location>
</feature>
<dbReference type="OrthoDB" id="380223at2157"/>
<keyword evidence="1" id="KW-0472">Membrane</keyword>